<dbReference type="GO" id="GO:0004523">
    <property type="term" value="F:RNA-DNA hybrid ribonuclease activity"/>
    <property type="evidence" value="ECO:0007669"/>
    <property type="project" value="InterPro"/>
</dbReference>
<gene>
    <name evidence="2" type="ORF">FRX31_031625</name>
</gene>
<feature type="domain" description="RNase H type-1" evidence="1">
    <location>
        <begin position="57"/>
        <end position="178"/>
    </location>
</feature>
<sequence length="179" mass="19836">MIFQNIQVHHETVARNIDHIVDKHHIQNLTEICRSQHPSAASIWLPPQIGNIKINVDISFCNADSLISIGYIFINSNGKFIFAGIEHSTTGSAEEAKCRGLLAAVKRGVCQQLKHVEIDSDNKGAVDYLQGKPSNLSWTATNFLDEASTIAANYFTYFSFMHCNRSGNQSAHILASRAH</sequence>
<dbReference type="CDD" id="cd06222">
    <property type="entry name" value="RNase_H_like"/>
    <property type="match status" value="1"/>
</dbReference>
<keyword evidence="3" id="KW-1185">Reference proteome</keyword>
<dbReference type="InterPro" id="IPR052929">
    <property type="entry name" value="RNase_H-like_EbsB-rel"/>
</dbReference>
<dbReference type="SUPFAM" id="SSF53098">
    <property type="entry name" value="Ribonuclease H-like"/>
    <property type="match status" value="1"/>
</dbReference>
<accession>A0A7J6V263</accession>
<dbReference type="InterPro" id="IPR044730">
    <property type="entry name" value="RNase_H-like_dom_plant"/>
</dbReference>
<dbReference type="Pfam" id="PF13456">
    <property type="entry name" value="RVT_3"/>
    <property type="match status" value="1"/>
</dbReference>
<evidence type="ECO:0000259" key="1">
    <source>
        <dbReference type="Pfam" id="PF13456"/>
    </source>
</evidence>
<dbReference type="PANTHER" id="PTHR47074:SF11">
    <property type="entry name" value="REVERSE TRANSCRIPTASE-LIKE PROTEIN"/>
    <property type="match status" value="1"/>
</dbReference>
<dbReference type="EMBL" id="JABWDY010039607">
    <property type="protein sequence ID" value="KAF5178788.1"/>
    <property type="molecule type" value="Genomic_DNA"/>
</dbReference>
<dbReference type="PANTHER" id="PTHR47074">
    <property type="entry name" value="BNAC02G40300D PROTEIN"/>
    <property type="match status" value="1"/>
</dbReference>
<feature type="non-terminal residue" evidence="2">
    <location>
        <position position="179"/>
    </location>
</feature>
<dbReference type="GO" id="GO:0003676">
    <property type="term" value="F:nucleic acid binding"/>
    <property type="evidence" value="ECO:0007669"/>
    <property type="project" value="InterPro"/>
</dbReference>
<evidence type="ECO:0000313" key="2">
    <source>
        <dbReference type="EMBL" id="KAF5178788.1"/>
    </source>
</evidence>
<reference evidence="2 3" key="1">
    <citation type="submission" date="2020-06" db="EMBL/GenBank/DDBJ databases">
        <title>Transcriptomic and genomic resources for Thalictrum thalictroides and T. hernandezii: Facilitating candidate gene discovery in an emerging model plant lineage.</title>
        <authorList>
            <person name="Arias T."/>
            <person name="Riano-Pachon D.M."/>
            <person name="Di Stilio V.S."/>
        </authorList>
    </citation>
    <scope>NUCLEOTIDE SEQUENCE [LARGE SCALE GENOMIC DNA]</scope>
    <source>
        <strain evidence="3">cv. WT478/WT964</strain>
        <tissue evidence="2">Leaves</tissue>
    </source>
</reference>
<name>A0A7J6V263_THATH</name>
<evidence type="ECO:0000313" key="3">
    <source>
        <dbReference type="Proteomes" id="UP000554482"/>
    </source>
</evidence>
<dbReference type="InterPro" id="IPR036397">
    <property type="entry name" value="RNaseH_sf"/>
</dbReference>
<dbReference type="OrthoDB" id="1906820at2759"/>
<dbReference type="AlphaFoldDB" id="A0A7J6V263"/>
<protein>
    <recommendedName>
        <fullName evidence="1">RNase H type-1 domain-containing protein</fullName>
    </recommendedName>
</protein>
<dbReference type="InterPro" id="IPR012337">
    <property type="entry name" value="RNaseH-like_sf"/>
</dbReference>
<comment type="caution">
    <text evidence="2">The sequence shown here is derived from an EMBL/GenBank/DDBJ whole genome shotgun (WGS) entry which is preliminary data.</text>
</comment>
<dbReference type="Gene3D" id="3.30.420.10">
    <property type="entry name" value="Ribonuclease H-like superfamily/Ribonuclease H"/>
    <property type="match status" value="1"/>
</dbReference>
<organism evidence="2 3">
    <name type="scientific">Thalictrum thalictroides</name>
    <name type="common">Rue-anemone</name>
    <name type="synonym">Anemone thalictroides</name>
    <dbReference type="NCBI Taxonomy" id="46969"/>
    <lineage>
        <taxon>Eukaryota</taxon>
        <taxon>Viridiplantae</taxon>
        <taxon>Streptophyta</taxon>
        <taxon>Embryophyta</taxon>
        <taxon>Tracheophyta</taxon>
        <taxon>Spermatophyta</taxon>
        <taxon>Magnoliopsida</taxon>
        <taxon>Ranunculales</taxon>
        <taxon>Ranunculaceae</taxon>
        <taxon>Thalictroideae</taxon>
        <taxon>Thalictrum</taxon>
    </lineage>
</organism>
<dbReference type="Proteomes" id="UP000554482">
    <property type="component" value="Unassembled WGS sequence"/>
</dbReference>
<dbReference type="InterPro" id="IPR002156">
    <property type="entry name" value="RNaseH_domain"/>
</dbReference>
<proteinExistence type="predicted"/>